<dbReference type="AlphaFoldDB" id="A0A9D4MX00"/>
<sequence>MVLRFSSDPLSFSSPIIWKSSMECPSVQKCSATGSQCCVRIRDGINKCRWYRVPPVPPTYTYLRQRRQLTAYTTLGDLQLFRNLMA</sequence>
<protein>
    <submittedName>
        <fullName evidence="1">Uncharacterized protein</fullName>
    </submittedName>
</protein>
<evidence type="ECO:0000313" key="2">
    <source>
        <dbReference type="Proteomes" id="UP000828390"/>
    </source>
</evidence>
<proteinExistence type="predicted"/>
<name>A0A9D4MX00_DREPO</name>
<evidence type="ECO:0000313" key="1">
    <source>
        <dbReference type="EMBL" id="KAH3884076.1"/>
    </source>
</evidence>
<reference evidence="1" key="2">
    <citation type="submission" date="2020-11" db="EMBL/GenBank/DDBJ databases">
        <authorList>
            <person name="McCartney M.A."/>
            <person name="Auch B."/>
            <person name="Kono T."/>
            <person name="Mallez S."/>
            <person name="Becker A."/>
            <person name="Gohl D.M."/>
            <person name="Silverstein K.A.T."/>
            <person name="Koren S."/>
            <person name="Bechman K.B."/>
            <person name="Herman A."/>
            <person name="Abrahante J.E."/>
            <person name="Garbe J."/>
        </authorList>
    </citation>
    <scope>NUCLEOTIDE SEQUENCE</scope>
    <source>
        <strain evidence="1">Duluth1</strain>
        <tissue evidence="1">Whole animal</tissue>
    </source>
</reference>
<dbReference type="EMBL" id="JAIWYP010000001">
    <property type="protein sequence ID" value="KAH3884076.1"/>
    <property type="molecule type" value="Genomic_DNA"/>
</dbReference>
<gene>
    <name evidence="1" type="ORF">DPMN_008048</name>
</gene>
<organism evidence="1 2">
    <name type="scientific">Dreissena polymorpha</name>
    <name type="common">Zebra mussel</name>
    <name type="synonym">Mytilus polymorpha</name>
    <dbReference type="NCBI Taxonomy" id="45954"/>
    <lineage>
        <taxon>Eukaryota</taxon>
        <taxon>Metazoa</taxon>
        <taxon>Spiralia</taxon>
        <taxon>Lophotrochozoa</taxon>
        <taxon>Mollusca</taxon>
        <taxon>Bivalvia</taxon>
        <taxon>Autobranchia</taxon>
        <taxon>Heteroconchia</taxon>
        <taxon>Euheterodonta</taxon>
        <taxon>Imparidentia</taxon>
        <taxon>Neoheterodontei</taxon>
        <taxon>Myida</taxon>
        <taxon>Dreissenoidea</taxon>
        <taxon>Dreissenidae</taxon>
        <taxon>Dreissena</taxon>
    </lineage>
</organism>
<reference evidence="1" key="1">
    <citation type="journal article" date="2019" name="bioRxiv">
        <title>The Genome of the Zebra Mussel, Dreissena polymorpha: A Resource for Invasive Species Research.</title>
        <authorList>
            <person name="McCartney M.A."/>
            <person name="Auch B."/>
            <person name="Kono T."/>
            <person name="Mallez S."/>
            <person name="Zhang Y."/>
            <person name="Obille A."/>
            <person name="Becker A."/>
            <person name="Abrahante J.E."/>
            <person name="Garbe J."/>
            <person name="Badalamenti J.P."/>
            <person name="Herman A."/>
            <person name="Mangelson H."/>
            <person name="Liachko I."/>
            <person name="Sullivan S."/>
            <person name="Sone E.D."/>
            <person name="Koren S."/>
            <person name="Silverstein K.A.T."/>
            <person name="Beckman K.B."/>
            <person name="Gohl D.M."/>
        </authorList>
    </citation>
    <scope>NUCLEOTIDE SEQUENCE</scope>
    <source>
        <strain evidence="1">Duluth1</strain>
        <tissue evidence="1">Whole animal</tissue>
    </source>
</reference>
<comment type="caution">
    <text evidence="1">The sequence shown here is derived from an EMBL/GenBank/DDBJ whole genome shotgun (WGS) entry which is preliminary data.</text>
</comment>
<dbReference type="Proteomes" id="UP000828390">
    <property type="component" value="Unassembled WGS sequence"/>
</dbReference>
<accession>A0A9D4MX00</accession>
<keyword evidence="2" id="KW-1185">Reference proteome</keyword>